<proteinExistence type="predicted"/>
<dbReference type="HOGENOM" id="CLU_158838_0_0_1"/>
<gene>
    <name evidence="2" type="ORF">CRE_13673</name>
</gene>
<sequence>MSRHHFFAFFLAINMAVPVFGLSCNLVNDWTTSVVHDRKFCTAYYKTGAGIASFGGSKAHPKDLTTFKYDFMNEADDCQLQRGIKIPDGSGDTTAIWACVCYESNCNFPFSYEEFVRRGHTLRPSFIPSVIPADDSIRHHGSITV</sequence>
<reference evidence="2" key="1">
    <citation type="submission" date="2007-07" db="EMBL/GenBank/DDBJ databases">
        <title>PCAP assembly of the Caenorhabditis remanei genome.</title>
        <authorList>
            <consortium name="The Caenorhabditis remanei Sequencing Consortium"/>
            <person name="Wilson R.K."/>
        </authorList>
    </citation>
    <scope>NUCLEOTIDE SEQUENCE [LARGE SCALE GENOMIC DNA]</scope>
    <source>
        <strain evidence="2">PB4641</strain>
    </source>
</reference>
<protein>
    <submittedName>
        <fullName evidence="2">Uncharacterized protein</fullName>
    </submittedName>
</protein>
<keyword evidence="1" id="KW-0732">Signal</keyword>
<dbReference type="FunCoup" id="E3N7L0">
    <property type="interactions" value="1135"/>
</dbReference>
<dbReference type="EMBL" id="DS268548">
    <property type="protein sequence ID" value="EFO88567.1"/>
    <property type="molecule type" value="Genomic_DNA"/>
</dbReference>
<feature type="chain" id="PRO_5003177038" evidence="1">
    <location>
        <begin position="22"/>
        <end position="145"/>
    </location>
</feature>
<dbReference type="InParanoid" id="E3N7L0"/>
<dbReference type="AlphaFoldDB" id="E3N7L0"/>
<feature type="signal peptide" evidence="1">
    <location>
        <begin position="1"/>
        <end position="21"/>
    </location>
</feature>
<organism evidence="3">
    <name type="scientific">Caenorhabditis remanei</name>
    <name type="common">Caenorhabditis vulgaris</name>
    <dbReference type="NCBI Taxonomy" id="31234"/>
    <lineage>
        <taxon>Eukaryota</taxon>
        <taxon>Metazoa</taxon>
        <taxon>Ecdysozoa</taxon>
        <taxon>Nematoda</taxon>
        <taxon>Chromadorea</taxon>
        <taxon>Rhabditida</taxon>
        <taxon>Rhabditina</taxon>
        <taxon>Rhabditomorpha</taxon>
        <taxon>Rhabditoidea</taxon>
        <taxon>Rhabditidae</taxon>
        <taxon>Peloderinae</taxon>
        <taxon>Caenorhabditis</taxon>
    </lineage>
</organism>
<accession>E3N7L0</accession>
<keyword evidence="3" id="KW-1185">Reference proteome</keyword>
<dbReference type="Proteomes" id="UP000008281">
    <property type="component" value="Unassembled WGS sequence"/>
</dbReference>
<dbReference type="PROSITE" id="PS51257">
    <property type="entry name" value="PROKAR_LIPOPROTEIN"/>
    <property type="match status" value="1"/>
</dbReference>
<evidence type="ECO:0000256" key="1">
    <source>
        <dbReference type="SAM" id="SignalP"/>
    </source>
</evidence>
<name>E3N7L0_CAERE</name>
<evidence type="ECO:0000313" key="3">
    <source>
        <dbReference type="Proteomes" id="UP000008281"/>
    </source>
</evidence>
<dbReference type="eggNOG" id="ENOG502TIZE">
    <property type="taxonomic scope" value="Eukaryota"/>
</dbReference>
<evidence type="ECO:0000313" key="2">
    <source>
        <dbReference type="EMBL" id="EFO88567.1"/>
    </source>
</evidence>